<dbReference type="SMART" id="SM00388">
    <property type="entry name" value="HisKA"/>
    <property type="match status" value="1"/>
</dbReference>
<proteinExistence type="predicted"/>
<feature type="modified residue" description="4-aspartylphosphate" evidence="4">
    <location>
        <position position="71"/>
    </location>
</feature>
<evidence type="ECO:0000256" key="4">
    <source>
        <dbReference type="PROSITE-ProRule" id="PRU00169"/>
    </source>
</evidence>
<comment type="catalytic activity">
    <reaction evidence="1">
        <text>ATP + protein L-histidine = ADP + protein N-phospho-L-histidine.</text>
        <dbReference type="EC" id="2.7.13.3"/>
    </reaction>
</comment>
<dbReference type="Pfam" id="PF02518">
    <property type="entry name" value="HATPase_c"/>
    <property type="match status" value="1"/>
</dbReference>
<keyword evidence="8" id="KW-1185">Reference proteome</keyword>
<dbReference type="InterPro" id="IPR001789">
    <property type="entry name" value="Sig_transdc_resp-reg_receiver"/>
</dbReference>
<dbReference type="Gene3D" id="3.30.565.10">
    <property type="entry name" value="Histidine kinase-like ATPase, C-terminal domain"/>
    <property type="match status" value="1"/>
</dbReference>
<reference evidence="7 8" key="1">
    <citation type="submission" date="2018-07" db="EMBL/GenBank/DDBJ databases">
        <title>Genomic Encyclopedia of Type Strains, Phase IV (KMG-IV): sequencing the most valuable type-strain genomes for metagenomic binning, comparative biology and taxonomic classification.</title>
        <authorList>
            <person name="Goeker M."/>
        </authorList>
    </citation>
    <scope>NUCLEOTIDE SEQUENCE [LARGE SCALE GENOMIC DNA]</scope>
    <source>
        <strain evidence="7 8">DSM 21634</strain>
    </source>
</reference>
<comment type="caution">
    <text evidence="7">The sequence shown here is derived from an EMBL/GenBank/DDBJ whole genome shotgun (WGS) entry which is preliminary data.</text>
</comment>
<dbReference type="CDD" id="cd00075">
    <property type="entry name" value="HATPase"/>
    <property type="match status" value="1"/>
</dbReference>
<dbReference type="Pfam" id="PF00512">
    <property type="entry name" value="HisKA"/>
    <property type="match status" value="1"/>
</dbReference>
<dbReference type="SMART" id="SM00387">
    <property type="entry name" value="HATPase_c"/>
    <property type="match status" value="1"/>
</dbReference>
<dbReference type="Gene3D" id="1.10.287.130">
    <property type="match status" value="1"/>
</dbReference>
<dbReference type="PROSITE" id="PS50110">
    <property type="entry name" value="RESPONSE_REGULATORY"/>
    <property type="match status" value="1"/>
</dbReference>
<dbReference type="AlphaFoldDB" id="A0A368X8N2"/>
<evidence type="ECO:0000256" key="1">
    <source>
        <dbReference type="ARBA" id="ARBA00000085"/>
    </source>
</evidence>
<keyword evidence="3 4" id="KW-0597">Phosphoprotein</keyword>
<accession>A0A368X8N2</accession>
<organism evidence="7 8">
    <name type="scientific">Pseudorhodoferax soli</name>
    <dbReference type="NCBI Taxonomy" id="545864"/>
    <lineage>
        <taxon>Bacteria</taxon>
        <taxon>Pseudomonadati</taxon>
        <taxon>Pseudomonadota</taxon>
        <taxon>Betaproteobacteria</taxon>
        <taxon>Burkholderiales</taxon>
        <taxon>Comamonadaceae</taxon>
    </lineage>
</organism>
<keyword evidence="7" id="KW-0808">Transferase</keyword>
<dbReference type="SMART" id="SM00448">
    <property type="entry name" value="REC"/>
    <property type="match status" value="1"/>
</dbReference>
<sequence>MTPHRPFAASTPGPAERPEPIKCLIVDDLDENLLALAALLQSEEVEVLQARSGTEALELLLRHEVALALVDVQMPEMDGFELAEMMRGMERTRHVPIIFVTAGTRDAQRMFRGYEAGAVDFLYKPVEPHVLCGKAGVFFQLYRQKQQLARNLQERTETLRLHELFTAVLGHDLRGPLSAITTAAELLLRRPDETTRTVAQRLLRSGQWMGRMIEDMLDLARTRQGGGMPMASERFDLGALAERVVQERQSTRPDKQVLLDRQGNLQGDWDEDRLTQVLSNLVGNALRHGEGEVVQVELDGSHATSVRLSVRNGGEIPADVLPHIFDPFRSGRAHAEEAPSRRASTRNEGLGLGLYIVREIVRAHGGQLQVESAAGRTCFSVVLPRAPQAVASAPGLGTLP</sequence>
<keyword evidence="7" id="KW-0418">Kinase</keyword>
<dbReference type="InterPro" id="IPR011006">
    <property type="entry name" value="CheY-like_superfamily"/>
</dbReference>
<evidence type="ECO:0000256" key="2">
    <source>
        <dbReference type="ARBA" id="ARBA00012438"/>
    </source>
</evidence>
<dbReference type="InterPro" id="IPR003661">
    <property type="entry name" value="HisK_dim/P_dom"/>
</dbReference>
<dbReference type="CDD" id="cd00082">
    <property type="entry name" value="HisKA"/>
    <property type="match status" value="1"/>
</dbReference>
<evidence type="ECO:0000259" key="6">
    <source>
        <dbReference type="PROSITE" id="PS50110"/>
    </source>
</evidence>
<dbReference type="PROSITE" id="PS50109">
    <property type="entry name" value="HIS_KIN"/>
    <property type="match status" value="1"/>
</dbReference>
<dbReference type="SUPFAM" id="SSF55874">
    <property type="entry name" value="ATPase domain of HSP90 chaperone/DNA topoisomerase II/histidine kinase"/>
    <property type="match status" value="1"/>
</dbReference>
<dbReference type="EC" id="2.7.13.3" evidence="2"/>
<dbReference type="PANTHER" id="PTHR43547:SF2">
    <property type="entry name" value="HYBRID SIGNAL TRANSDUCTION HISTIDINE KINASE C"/>
    <property type="match status" value="1"/>
</dbReference>
<gene>
    <name evidence="7" type="ORF">DES41_116112</name>
</gene>
<dbReference type="Proteomes" id="UP000252884">
    <property type="component" value="Unassembled WGS sequence"/>
</dbReference>
<evidence type="ECO:0000313" key="7">
    <source>
        <dbReference type="EMBL" id="RCW64205.1"/>
    </source>
</evidence>
<feature type="domain" description="Histidine kinase" evidence="5">
    <location>
        <begin position="168"/>
        <end position="387"/>
    </location>
</feature>
<dbReference type="GO" id="GO:0000155">
    <property type="term" value="F:phosphorelay sensor kinase activity"/>
    <property type="evidence" value="ECO:0007669"/>
    <property type="project" value="InterPro"/>
</dbReference>
<name>A0A368X8N2_9BURK</name>
<evidence type="ECO:0000256" key="3">
    <source>
        <dbReference type="ARBA" id="ARBA00022553"/>
    </source>
</evidence>
<dbReference type="OrthoDB" id="9812260at2"/>
<dbReference type="EMBL" id="QPJK01000016">
    <property type="protein sequence ID" value="RCW64205.1"/>
    <property type="molecule type" value="Genomic_DNA"/>
</dbReference>
<dbReference type="RefSeq" id="WP_114472487.1">
    <property type="nucleotide sequence ID" value="NZ_QPJK01000016.1"/>
</dbReference>
<dbReference type="SUPFAM" id="SSF52172">
    <property type="entry name" value="CheY-like"/>
    <property type="match status" value="1"/>
</dbReference>
<dbReference type="Pfam" id="PF00072">
    <property type="entry name" value="Response_reg"/>
    <property type="match status" value="1"/>
</dbReference>
<evidence type="ECO:0000313" key="8">
    <source>
        <dbReference type="Proteomes" id="UP000252884"/>
    </source>
</evidence>
<feature type="domain" description="Response regulatory" evidence="6">
    <location>
        <begin position="22"/>
        <end position="139"/>
    </location>
</feature>
<dbReference type="InterPro" id="IPR003594">
    <property type="entry name" value="HATPase_dom"/>
</dbReference>
<dbReference type="Gene3D" id="3.40.50.2300">
    <property type="match status" value="1"/>
</dbReference>
<dbReference type="PANTHER" id="PTHR43547">
    <property type="entry name" value="TWO-COMPONENT HISTIDINE KINASE"/>
    <property type="match status" value="1"/>
</dbReference>
<dbReference type="InterPro" id="IPR036890">
    <property type="entry name" value="HATPase_C_sf"/>
</dbReference>
<protein>
    <recommendedName>
        <fullName evidence="2">histidine kinase</fullName>
        <ecNumber evidence="2">2.7.13.3</ecNumber>
    </recommendedName>
</protein>
<dbReference type="SUPFAM" id="SSF47384">
    <property type="entry name" value="Homodimeric domain of signal transducing histidine kinase"/>
    <property type="match status" value="1"/>
</dbReference>
<dbReference type="InterPro" id="IPR036097">
    <property type="entry name" value="HisK_dim/P_sf"/>
</dbReference>
<dbReference type="InterPro" id="IPR005467">
    <property type="entry name" value="His_kinase_dom"/>
</dbReference>
<evidence type="ECO:0000259" key="5">
    <source>
        <dbReference type="PROSITE" id="PS50109"/>
    </source>
</evidence>